<dbReference type="AlphaFoldDB" id="A0A0E9WJQ1"/>
<accession>A0A0E9WJQ1</accession>
<reference evidence="1" key="2">
    <citation type="journal article" date="2015" name="Fish Shellfish Immunol.">
        <title>Early steps in the European eel (Anguilla anguilla)-Vibrio vulnificus interaction in the gills: Role of the RtxA13 toxin.</title>
        <authorList>
            <person name="Callol A."/>
            <person name="Pajuelo D."/>
            <person name="Ebbesson L."/>
            <person name="Teles M."/>
            <person name="MacKenzie S."/>
            <person name="Amaro C."/>
        </authorList>
    </citation>
    <scope>NUCLEOTIDE SEQUENCE</scope>
</reference>
<reference evidence="1" key="1">
    <citation type="submission" date="2014-11" db="EMBL/GenBank/DDBJ databases">
        <authorList>
            <person name="Amaro Gonzalez C."/>
        </authorList>
    </citation>
    <scope>NUCLEOTIDE SEQUENCE</scope>
</reference>
<proteinExistence type="predicted"/>
<name>A0A0E9WJQ1_ANGAN</name>
<organism evidence="1">
    <name type="scientific">Anguilla anguilla</name>
    <name type="common">European freshwater eel</name>
    <name type="synonym">Muraena anguilla</name>
    <dbReference type="NCBI Taxonomy" id="7936"/>
    <lineage>
        <taxon>Eukaryota</taxon>
        <taxon>Metazoa</taxon>
        <taxon>Chordata</taxon>
        <taxon>Craniata</taxon>
        <taxon>Vertebrata</taxon>
        <taxon>Euteleostomi</taxon>
        <taxon>Actinopterygii</taxon>
        <taxon>Neopterygii</taxon>
        <taxon>Teleostei</taxon>
        <taxon>Anguilliformes</taxon>
        <taxon>Anguillidae</taxon>
        <taxon>Anguilla</taxon>
    </lineage>
</organism>
<dbReference type="EMBL" id="GBXM01018061">
    <property type="protein sequence ID" value="JAH90516.1"/>
    <property type="molecule type" value="Transcribed_RNA"/>
</dbReference>
<sequence length="38" mass="4186">MKFRTKILALGVAAALMAFSWRDTFVPGESLLFVVLVS</sequence>
<protein>
    <submittedName>
        <fullName evidence="1">Uncharacterized protein</fullName>
    </submittedName>
</protein>
<evidence type="ECO:0000313" key="1">
    <source>
        <dbReference type="EMBL" id="JAH90516.1"/>
    </source>
</evidence>